<dbReference type="EMBL" id="ML976022">
    <property type="protein sequence ID" value="KAF1943799.1"/>
    <property type="molecule type" value="Genomic_DNA"/>
</dbReference>
<feature type="compositionally biased region" description="Basic and acidic residues" evidence="1">
    <location>
        <begin position="485"/>
        <end position="506"/>
    </location>
</feature>
<feature type="compositionally biased region" description="Low complexity" evidence="1">
    <location>
        <begin position="508"/>
        <end position="524"/>
    </location>
</feature>
<feature type="compositionally biased region" description="Polar residues" evidence="1">
    <location>
        <begin position="1"/>
        <end position="23"/>
    </location>
</feature>
<dbReference type="OrthoDB" id="3791063at2759"/>
<feature type="compositionally biased region" description="Low complexity" evidence="1">
    <location>
        <begin position="405"/>
        <end position="422"/>
    </location>
</feature>
<feature type="compositionally biased region" description="Pro residues" evidence="1">
    <location>
        <begin position="334"/>
        <end position="356"/>
    </location>
</feature>
<feature type="compositionally biased region" description="Low complexity" evidence="1">
    <location>
        <begin position="224"/>
        <end position="260"/>
    </location>
</feature>
<feature type="compositionally biased region" description="Basic residues" evidence="1">
    <location>
        <begin position="619"/>
        <end position="630"/>
    </location>
</feature>
<evidence type="ECO:0000313" key="3">
    <source>
        <dbReference type="Proteomes" id="UP000800038"/>
    </source>
</evidence>
<feature type="compositionally biased region" description="Polar residues" evidence="1">
    <location>
        <begin position="575"/>
        <end position="604"/>
    </location>
</feature>
<feature type="region of interest" description="Disordered" evidence="1">
    <location>
        <begin position="181"/>
        <end position="524"/>
    </location>
</feature>
<dbReference type="AlphaFoldDB" id="A0A6A5SWV3"/>
<evidence type="ECO:0000256" key="1">
    <source>
        <dbReference type="SAM" id="MobiDB-lite"/>
    </source>
</evidence>
<protein>
    <submittedName>
        <fullName evidence="2">Uncharacterized protein</fullName>
    </submittedName>
</protein>
<feature type="region of interest" description="Disordered" evidence="1">
    <location>
        <begin position="847"/>
        <end position="869"/>
    </location>
</feature>
<feature type="compositionally biased region" description="Polar residues" evidence="1">
    <location>
        <begin position="200"/>
        <end position="223"/>
    </location>
</feature>
<evidence type="ECO:0000313" key="2">
    <source>
        <dbReference type="EMBL" id="KAF1943799.1"/>
    </source>
</evidence>
<organism evidence="2 3">
    <name type="scientific">Clathrospora elynae</name>
    <dbReference type="NCBI Taxonomy" id="706981"/>
    <lineage>
        <taxon>Eukaryota</taxon>
        <taxon>Fungi</taxon>
        <taxon>Dikarya</taxon>
        <taxon>Ascomycota</taxon>
        <taxon>Pezizomycotina</taxon>
        <taxon>Dothideomycetes</taxon>
        <taxon>Pleosporomycetidae</taxon>
        <taxon>Pleosporales</taxon>
        <taxon>Diademaceae</taxon>
        <taxon>Clathrospora</taxon>
    </lineage>
</organism>
<accession>A0A6A5SWV3</accession>
<dbReference type="Proteomes" id="UP000800038">
    <property type="component" value="Unassembled WGS sequence"/>
</dbReference>
<feature type="compositionally biased region" description="Basic residues" evidence="1">
    <location>
        <begin position="454"/>
        <end position="479"/>
    </location>
</feature>
<sequence length="869" mass="97446">MATQNQAHYPGHQLQQPQQHRNIGQQRQTPNGQQQNFGQGQQKGVQGQQQIQNPYANYDPQLVLFTLEKSKKAKNWEDVEPEQQHVALQELQNELNKFRRNKGNVKRSLNEIPSTNCRRIINELVEEQTQELWKYNRTIRYTIASVESEWRSVNRHQRQLKRVHVILETVSTGFQEPVQMKPVVGGGGNAFITHDPNKAMKQNNAPPNLQFQGQPNNHAQNIAQQQLKVSQQHQQQQHQQQQHQQQQHQQQQHMQQSQHLEQPRVPPPPGQGPGQMPGHGNAPPPPPPPGGAGGGMPGHHVMGTHLPPPPGAGGGLPMPGHHQHPQAQAQAHHLPPPPPPPPPPQAQAHHLPPPPQGQRAMPSSFPGVMPVHPGMRPGLGAPVEVMDPGFLRSQKSKHKSHCDSSESSSDSGSWQEESGSSSADPIRILNVEHGEYGYIGRRERGRSGYSVKSKNSRQHRSQSKSKGRSRSRSRSHPRRVVVDSYAEKSSRRRRDSDLVDASHKADYSPVSSKSNLSHSSHHQLPPIPIHIHMNTNNNAAEDRVRDYEALRERRASLNPSPTGFYKDKRKVDKLNTSLPMSRDNSGSSWERASGTNSFAASSAHTADDGVFDAPMRRPSLSRHHSRHKSYSARPREGFNHPHPGYIYDGVDRHPAQKIRYPRDAVDDYPYDHIPHIRERKGDSYFDEQPSYAARPNLPHRRNSMVVSSNIHNPFGQSHFPPKPIRASSYASDMHEPGYSFPQPRYIADRPDEDSREQLDLRDIRDALDHIQGSRQQHTGPLFNPSDAPFFGSTTIIFPTPTKDVPTFTQTPTSSFIRSSTSSAMSISSHSAFSNSTIYSSVMSHNSTASHSSTHLYTSTGSVSPRRLRR</sequence>
<proteinExistence type="predicted"/>
<name>A0A6A5SWV3_9PLEO</name>
<feature type="compositionally biased region" description="Basic and acidic residues" evidence="1">
    <location>
        <begin position="430"/>
        <end position="446"/>
    </location>
</feature>
<keyword evidence="3" id="KW-1185">Reference proteome</keyword>
<feature type="region of interest" description="Disordered" evidence="1">
    <location>
        <begin position="575"/>
        <end position="640"/>
    </location>
</feature>
<gene>
    <name evidence="2" type="ORF">EJ02DRAFT_432950</name>
</gene>
<reference evidence="2" key="1">
    <citation type="journal article" date="2020" name="Stud. Mycol.">
        <title>101 Dothideomycetes genomes: a test case for predicting lifestyles and emergence of pathogens.</title>
        <authorList>
            <person name="Haridas S."/>
            <person name="Albert R."/>
            <person name="Binder M."/>
            <person name="Bloem J."/>
            <person name="Labutti K."/>
            <person name="Salamov A."/>
            <person name="Andreopoulos B."/>
            <person name="Baker S."/>
            <person name="Barry K."/>
            <person name="Bills G."/>
            <person name="Bluhm B."/>
            <person name="Cannon C."/>
            <person name="Castanera R."/>
            <person name="Culley D."/>
            <person name="Daum C."/>
            <person name="Ezra D."/>
            <person name="Gonzalez J."/>
            <person name="Henrissat B."/>
            <person name="Kuo A."/>
            <person name="Liang C."/>
            <person name="Lipzen A."/>
            <person name="Lutzoni F."/>
            <person name="Magnuson J."/>
            <person name="Mondo S."/>
            <person name="Nolan M."/>
            <person name="Ohm R."/>
            <person name="Pangilinan J."/>
            <person name="Park H.-J."/>
            <person name="Ramirez L."/>
            <person name="Alfaro M."/>
            <person name="Sun H."/>
            <person name="Tritt A."/>
            <person name="Yoshinaga Y."/>
            <person name="Zwiers L.-H."/>
            <person name="Turgeon B."/>
            <person name="Goodwin S."/>
            <person name="Spatafora J."/>
            <person name="Crous P."/>
            <person name="Grigoriev I."/>
        </authorList>
    </citation>
    <scope>NUCLEOTIDE SEQUENCE</scope>
    <source>
        <strain evidence="2">CBS 161.51</strain>
    </source>
</reference>
<feature type="compositionally biased region" description="Low complexity" evidence="1">
    <location>
        <begin position="24"/>
        <end position="49"/>
    </location>
</feature>
<feature type="region of interest" description="Disordered" evidence="1">
    <location>
        <begin position="1"/>
        <end position="49"/>
    </location>
</feature>